<gene>
    <name evidence="1" type="ORF">BOTBODRAFT_56244</name>
</gene>
<sequence>MERKRYDRFTTKLLKNHNAARTPTSTEVGTISKFLIQLLVENRPMNGNISTFQTAEDKPGMFEVFIHLEWPSPVHTIPITAGIHGKPAYATTDIVNQHPTKPTKYKVARRTDDIFNLSTGEKPNLFLHDY</sequence>
<proteinExistence type="predicted"/>
<dbReference type="InParanoid" id="A0A067MC78"/>
<name>A0A067MC78_BOTB1</name>
<reference evidence="2" key="1">
    <citation type="journal article" date="2014" name="Proc. Natl. Acad. Sci. U.S.A.">
        <title>Extensive sampling of basidiomycete genomes demonstrates inadequacy of the white-rot/brown-rot paradigm for wood decay fungi.</title>
        <authorList>
            <person name="Riley R."/>
            <person name="Salamov A.A."/>
            <person name="Brown D.W."/>
            <person name="Nagy L.G."/>
            <person name="Floudas D."/>
            <person name="Held B.W."/>
            <person name="Levasseur A."/>
            <person name="Lombard V."/>
            <person name="Morin E."/>
            <person name="Otillar R."/>
            <person name="Lindquist E.A."/>
            <person name="Sun H."/>
            <person name="LaButti K.M."/>
            <person name="Schmutz J."/>
            <person name="Jabbour D."/>
            <person name="Luo H."/>
            <person name="Baker S.E."/>
            <person name="Pisabarro A.G."/>
            <person name="Walton J.D."/>
            <person name="Blanchette R.A."/>
            <person name="Henrissat B."/>
            <person name="Martin F."/>
            <person name="Cullen D."/>
            <person name="Hibbett D.S."/>
            <person name="Grigoriev I.V."/>
        </authorList>
    </citation>
    <scope>NUCLEOTIDE SEQUENCE [LARGE SCALE GENOMIC DNA]</scope>
    <source>
        <strain evidence="2">FD-172 SS1</strain>
    </source>
</reference>
<keyword evidence="2" id="KW-1185">Reference proteome</keyword>
<dbReference type="OrthoDB" id="429813at2759"/>
<dbReference type="EMBL" id="KL198045">
    <property type="protein sequence ID" value="KDQ13179.1"/>
    <property type="molecule type" value="Genomic_DNA"/>
</dbReference>
<accession>A0A067MC78</accession>
<dbReference type="Proteomes" id="UP000027195">
    <property type="component" value="Unassembled WGS sequence"/>
</dbReference>
<evidence type="ECO:0000313" key="2">
    <source>
        <dbReference type="Proteomes" id="UP000027195"/>
    </source>
</evidence>
<dbReference type="HOGENOM" id="CLU_1937806_0_0_1"/>
<dbReference type="AlphaFoldDB" id="A0A067MC78"/>
<organism evidence="1 2">
    <name type="scientific">Botryobasidium botryosum (strain FD-172 SS1)</name>
    <dbReference type="NCBI Taxonomy" id="930990"/>
    <lineage>
        <taxon>Eukaryota</taxon>
        <taxon>Fungi</taxon>
        <taxon>Dikarya</taxon>
        <taxon>Basidiomycota</taxon>
        <taxon>Agaricomycotina</taxon>
        <taxon>Agaricomycetes</taxon>
        <taxon>Cantharellales</taxon>
        <taxon>Botryobasidiaceae</taxon>
        <taxon>Botryobasidium</taxon>
    </lineage>
</organism>
<evidence type="ECO:0000313" key="1">
    <source>
        <dbReference type="EMBL" id="KDQ13179.1"/>
    </source>
</evidence>
<protein>
    <submittedName>
        <fullName evidence="1">Uncharacterized protein</fullName>
    </submittedName>
</protein>